<dbReference type="SUPFAM" id="SSF51735">
    <property type="entry name" value="NAD(P)-binding Rossmann-fold domains"/>
    <property type="match status" value="1"/>
</dbReference>
<keyword evidence="1" id="KW-0520">NAD</keyword>
<protein>
    <submittedName>
        <fullName evidence="3">Epimerase</fullName>
    </submittedName>
</protein>
<evidence type="ECO:0000313" key="4">
    <source>
        <dbReference type="Proteomes" id="UP000178577"/>
    </source>
</evidence>
<dbReference type="PRINTS" id="PR01713">
    <property type="entry name" value="NUCEPIMERASE"/>
</dbReference>
<dbReference type="Pfam" id="PF01370">
    <property type="entry name" value="Epimerase"/>
    <property type="match status" value="1"/>
</dbReference>
<organism evidence="3 4">
    <name type="scientific">Candidatus Curtissbacteria bacterium RIFCSPHIGHO2_01_FULL_40_12</name>
    <dbReference type="NCBI Taxonomy" id="1797710"/>
    <lineage>
        <taxon>Bacteria</taxon>
        <taxon>Candidatus Curtissiibacteriota</taxon>
    </lineage>
</organism>
<evidence type="ECO:0000259" key="2">
    <source>
        <dbReference type="Pfam" id="PF01370"/>
    </source>
</evidence>
<proteinExistence type="predicted"/>
<sequence length="315" mass="34818">MKKILVTGCAGFVGSNLTERLLGEGYEVIGIDNFNDYYNPAVKEKNIQSAMSYKKFRLYRMDILDLSRLGEIFAQERPEKVIHLAARAGVRASIADPLLYAEVNVLGTVNLLKIASNAGVGQFIYGSSSSVYGNSKRLPFSEDDPCGAIISPYGASKRAAEFFVETFHRNFGLKATILRLFTVYGPRGRPDMAPALFTKAILKGKEIGQFGNGLTSRDYTYIDDIVDGILRALDVAFDFEIINLGNSHPITLADFIKTLETATGKKAKIKMLPKQAGDVEVTWANIVKAKKLLGWESRTELPQGLAKYIEWLSQN</sequence>
<feature type="domain" description="NAD-dependent epimerase/dehydratase" evidence="2">
    <location>
        <begin position="4"/>
        <end position="245"/>
    </location>
</feature>
<dbReference type="Gene3D" id="3.40.50.720">
    <property type="entry name" value="NAD(P)-binding Rossmann-like Domain"/>
    <property type="match status" value="1"/>
</dbReference>
<evidence type="ECO:0000313" key="3">
    <source>
        <dbReference type="EMBL" id="OGD89297.1"/>
    </source>
</evidence>
<dbReference type="Proteomes" id="UP000178577">
    <property type="component" value="Unassembled WGS sequence"/>
</dbReference>
<accession>A0A1F5GBV1</accession>
<dbReference type="InterPro" id="IPR001509">
    <property type="entry name" value="Epimerase_deHydtase"/>
</dbReference>
<dbReference type="AlphaFoldDB" id="A0A1F5GBV1"/>
<dbReference type="EMBL" id="MFAY01000013">
    <property type="protein sequence ID" value="OGD89297.1"/>
    <property type="molecule type" value="Genomic_DNA"/>
</dbReference>
<gene>
    <name evidence="3" type="ORF">A2693_00505</name>
</gene>
<evidence type="ECO:0000256" key="1">
    <source>
        <dbReference type="ARBA" id="ARBA00023027"/>
    </source>
</evidence>
<dbReference type="InterPro" id="IPR036291">
    <property type="entry name" value="NAD(P)-bd_dom_sf"/>
</dbReference>
<reference evidence="3 4" key="1">
    <citation type="journal article" date="2016" name="Nat. Commun.">
        <title>Thousands of microbial genomes shed light on interconnected biogeochemical processes in an aquifer system.</title>
        <authorList>
            <person name="Anantharaman K."/>
            <person name="Brown C.T."/>
            <person name="Hug L.A."/>
            <person name="Sharon I."/>
            <person name="Castelle C.J."/>
            <person name="Probst A.J."/>
            <person name="Thomas B.C."/>
            <person name="Singh A."/>
            <person name="Wilkins M.J."/>
            <person name="Karaoz U."/>
            <person name="Brodie E.L."/>
            <person name="Williams K.H."/>
            <person name="Hubbard S.S."/>
            <person name="Banfield J.F."/>
        </authorList>
    </citation>
    <scope>NUCLEOTIDE SEQUENCE [LARGE SCALE GENOMIC DNA]</scope>
</reference>
<comment type="caution">
    <text evidence="3">The sequence shown here is derived from an EMBL/GenBank/DDBJ whole genome shotgun (WGS) entry which is preliminary data.</text>
</comment>
<name>A0A1F5GBV1_9BACT</name>
<dbReference type="PANTHER" id="PTHR43574">
    <property type="entry name" value="EPIMERASE-RELATED"/>
    <property type="match status" value="1"/>
</dbReference>